<evidence type="ECO:0000313" key="3">
    <source>
        <dbReference type="Proteomes" id="UP001596996"/>
    </source>
</evidence>
<organism evidence="2 3">
    <name type="scientific">Seminibacterium arietis</name>
    <dbReference type="NCBI Taxonomy" id="1173502"/>
    <lineage>
        <taxon>Bacteria</taxon>
        <taxon>Pseudomonadati</taxon>
        <taxon>Pseudomonadota</taxon>
        <taxon>Gammaproteobacteria</taxon>
        <taxon>Pasteurellales</taxon>
        <taxon>Pasteurellaceae</taxon>
        <taxon>Seminibacterium</taxon>
    </lineage>
</organism>
<dbReference type="RefSeq" id="WP_380821430.1">
    <property type="nucleotide sequence ID" value="NZ_JBHTJN010000012.1"/>
</dbReference>
<dbReference type="Proteomes" id="UP001596996">
    <property type="component" value="Unassembled WGS sequence"/>
</dbReference>
<accession>A0ABW3I9V2</accession>
<protein>
    <submittedName>
        <fullName evidence="2">Ribonucleoside-triphosphate reductase</fullName>
    </submittedName>
</protein>
<proteinExistence type="predicted"/>
<feature type="region of interest" description="Disordered" evidence="1">
    <location>
        <begin position="92"/>
        <end position="118"/>
    </location>
</feature>
<dbReference type="EMBL" id="JBHTJN010000012">
    <property type="protein sequence ID" value="MFD0966748.1"/>
    <property type="molecule type" value="Genomic_DNA"/>
</dbReference>
<evidence type="ECO:0000256" key="1">
    <source>
        <dbReference type="SAM" id="MobiDB-lite"/>
    </source>
</evidence>
<evidence type="ECO:0000313" key="2">
    <source>
        <dbReference type="EMBL" id="MFD0966748.1"/>
    </source>
</evidence>
<reference evidence="3" key="1">
    <citation type="journal article" date="2019" name="Int. J. Syst. Evol. Microbiol.">
        <title>The Global Catalogue of Microorganisms (GCM) 10K type strain sequencing project: providing services to taxonomists for standard genome sequencing and annotation.</title>
        <authorList>
            <consortium name="The Broad Institute Genomics Platform"/>
            <consortium name="The Broad Institute Genome Sequencing Center for Infectious Disease"/>
            <person name="Wu L."/>
            <person name="Ma J."/>
        </authorList>
    </citation>
    <scope>NUCLEOTIDE SEQUENCE [LARGE SCALE GENOMIC DNA]</scope>
    <source>
        <strain evidence="3">CCUG 61707</strain>
    </source>
</reference>
<dbReference type="InterPro" id="IPR027417">
    <property type="entry name" value="P-loop_NTPase"/>
</dbReference>
<feature type="compositionally biased region" description="Acidic residues" evidence="1">
    <location>
        <begin position="178"/>
        <end position="187"/>
    </location>
</feature>
<sequence>MLNNPLQKPNIVKPISLSKEGFFVDVDEEQDDWEEQMLNNPLQKPNIVKPISLSEEGFFVDVDEEQDGGEEQMLNNPLQKPNIVKPISLPKEDSFDGVNKKQDGGEEQMLNNPLQKPNIVKPISLPKEDSFDGVNKKQDGGEEQMLNNPLQKPNIVKPISLPKEDSFDGVDKKQDGWDMFDDSAEDDSTSHQPLPLPSIEDSYSQVIDNVKFEDRKAVLKMDPREYQRIINELNDNAENKHYVLFFGQPGSGKTWIIASMLFYMKQYASGSAYLDSSKSSSHDLNLFYELQNYFSGAVTAKEISRTSDQQYSQFSMSFKPKNSKKPPIEIVFIDFSGEHSDLVMRSNDNQHSGKLPDYLNVILESKVNTKLAFVYDSSIEDQVGEPLQLNVLDEVFTQIRIIQRRENKIFPKALILSKADLIEQEEATLLAKSGWDATAYAKLKFPQFSNGFFNESDENVCILYKIGTISEGKLEQFDKNCPERFFNWLYKRSTGKEIIASNSLFKKFKDWFMGA</sequence>
<gene>
    <name evidence="2" type="ORF">ACFQ02_07840</name>
</gene>
<keyword evidence="3" id="KW-1185">Reference proteome</keyword>
<comment type="caution">
    <text evidence="2">The sequence shown here is derived from an EMBL/GenBank/DDBJ whole genome shotgun (WGS) entry which is preliminary data.</text>
</comment>
<feature type="region of interest" description="Disordered" evidence="1">
    <location>
        <begin position="160"/>
        <end position="199"/>
    </location>
</feature>
<name>A0ABW3I9V2_9PAST</name>
<feature type="compositionally biased region" description="Basic and acidic residues" evidence="1">
    <location>
        <begin position="162"/>
        <end position="176"/>
    </location>
</feature>
<feature type="compositionally biased region" description="Basic and acidic residues" evidence="1">
    <location>
        <begin position="92"/>
        <end position="104"/>
    </location>
</feature>
<dbReference type="SUPFAM" id="SSF52540">
    <property type="entry name" value="P-loop containing nucleoside triphosphate hydrolases"/>
    <property type="match status" value="1"/>
</dbReference>